<keyword evidence="3" id="KW-1185">Reference proteome</keyword>
<keyword evidence="1" id="KW-0472">Membrane</keyword>
<evidence type="ECO:0000256" key="1">
    <source>
        <dbReference type="SAM" id="Phobius"/>
    </source>
</evidence>
<dbReference type="RefSeq" id="WP_310926371.1">
    <property type="nucleotide sequence ID" value="NZ_JAMQOP010000007.1"/>
</dbReference>
<comment type="caution">
    <text evidence="2">The sequence shown here is derived from an EMBL/GenBank/DDBJ whole genome shotgun (WGS) entry which is preliminary data.</text>
</comment>
<evidence type="ECO:0000313" key="2">
    <source>
        <dbReference type="EMBL" id="MDS0301460.1"/>
    </source>
</evidence>
<gene>
    <name evidence="2" type="ORF">NDI76_22285</name>
</gene>
<dbReference type="EMBL" id="JAMQOP010000007">
    <property type="protein sequence ID" value="MDS0301460.1"/>
    <property type="molecule type" value="Genomic_DNA"/>
</dbReference>
<organism evidence="2 3">
    <name type="scientific">Halogeometricum salsisoli</name>
    <dbReference type="NCBI Taxonomy" id="2950536"/>
    <lineage>
        <taxon>Archaea</taxon>
        <taxon>Methanobacteriati</taxon>
        <taxon>Methanobacteriota</taxon>
        <taxon>Stenosarchaea group</taxon>
        <taxon>Halobacteria</taxon>
        <taxon>Halobacteriales</taxon>
        <taxon>Haloferacaceae</taxon>
        <taxon>Halogeometricum</taxon>
    </lineage>
</organism>
<name>A0ABU2GKY8_9EURY</name>
<sequence length="75" mass="8466">MDPVLLVWTLFVTVRTVVVFVDCFSVLCVFGFGLAVPVLDFVLVMRVFVRVLGFRGALIRRSVCFVLRRKGMLLG</sequence>
<feature type="transmembrane region" description="Helical" evidence="1">
    <location>
        <begin position="29"/>
        <end position="52"/>
    </location>
</feature>
<accession>A0ABU2GKY8</accession>
<proteinExistence type="predicted"/>
<keyword evidence="1" id="KW-1133">Transmembrane helix</keyword>
<keyword evidence="1" id="KW-0812">Transmembrane</keyword>
<protein>
    <submittedName>
        <fullName evidence="2">Uncharacterized protein</fullName>
    </submittedName>
</protein>
<dbReference type="Proteomes" id="UP001257060">
    <property type="component" value="Unassembled WGS sequence"/>
</dbReference>
<reference evidence="2 3" key="1">
    <citation type="submission" date="2022-06" db="EMBL/GenBank/DDBJ databases">
        <title>Halogeometricum sp. a new haloarchaeum isolate from saline soil.</title>
        <authorList>
            <person name="Strakova D."/>
            <person name="Galisteo C."/>
            <person name="Sanchez-Porro C."/>
            <person name="Ventosa A."/>
        </authorList>
    </citation>
    <scope>NUCLEOTIDE SEQUENCE [LARGE SCALE GENOMIC DNA]</scope>
    <source>
        <strain evidence="2 3">S1BR25-6</strain>
    </source>
</reference>
<evidence type="ECO:0000313" key="3">
    <source>
        <dbReference type="Proteomes" id="UP001257060"/>
    </source>
</evidence>